<dbReference type="NCBIfam" id="TIGR00482">
    <property type="entry name" value="nicotinate (nicotinamide) nucleotide adenylyltransferase"/>
    <property type="match status" value="1"/>
</dbReference>
<evidence type="ECO:0000256" key="4">
    <source>
        <dbReference type="ARBA" id="ARBA00022642"/>
    </source>
</evidence>
<keyword evidence="4 11" id="KW-0662">Pyridine nucleotide biosynthesis</keyword>
<evidence type="ECO:0000256" key="9">
    <source>
        <dbReference type="ARBA" id="ARBA00023027"/>
    </source>
</evidence>
<dbReference type="GO" id="GO:0005524">
    <property type="term" value="F:ATP binding"/>
    <property type="evidence" value="ECO:0007669"/>
    <property type="project" value="UniProtKB-KW"/>
</dbReference>
<keyword evidence="6 11" id="KW-0548">Nucleotidyltransferase</keyword>
<evidence type="ECO:0000313" key="13">
    <source>
        <dbReference type="EMBL" id="GGB10734.1"/>
    </source>
</evidence>
<evidence type="ECO:0000256" key="11">
    <source>
        <dbReference type="HAMAP-Rule" id="MF_00244"/>
    </source>
</evidence>
<evidence type="ECO:0000313" key="14">
    <source>
        <dbReference type="Proteomes" id="UP000607559"/>
    </source>
</evidence>
<accession>A0A8J2XV76</accession>
<evidence type="ECO:0000256" key="10">
    <source>
        <dbReference type="ARBA" id="ARBA00048721"/>
    </source>
</evidence>
<dbReference type="CDD" id="cd02165">
    <property type="entry name" value="NMNAT"/>
    <property type="match status" value="1"/>
</dbReference>
<evidence type="ECO:0000256" key="3">
    <source>
        <dbReference type="ARBA" id="ARBA00009014"/>
    </source>
</evidence>
<dbReference type="AlphaFoldDB" id="A0A8J2XV76"/>
<dbReference type="GO" id="GO:0004515">
    <property type="term" value="F:nicotinate-nucleotide adenylyltransferase activity"/>
    <property type="evidence" value="ECO:0007669"/>
    <property type="project" value="UniProtKB-UniRule"/>
</dbReference>
<evidence type="ECO:0000256" key="1">
    <source>
        <dbReference type="ARBA" id="ARBA00002324"/>
    </source>
</evidence>
<evidence type="ECO:0000256" key="5">
    <source>
        <dbReference type="ARBA" id="ARBA00022679"/>
    </source>
</evidence>
<evidence type="ECO:0000256" key="6">
    <source>
        <dbReference type="ARBA" id="ARBA00022695"/>
    </source>
</evidence>
<evidence type="ECO:0000256" key="7">
    <source>
        <dbReference type="ARBA" id="ARBA00022741"/>
    </source>
</evidence>
<evidence type="ECO:0000256" key="2">
    <source>
        <dbReference type="ARBA" id="ARBA00005019"/>
    </source>
</evidence>
<feature type="domain" description="Cytidyltransferase-like" evidence="12">
    <location>
        <begin position="5"/>
        <end position="165"/>
    </location>
</feature>
<dbReference type="EMBL" id="BMJC01000004">
    <property type="protein sequence ID" value="GGB10734.1"/>
    <property type="molecule type" value="Genomic_DNA"/>
</dbReference>
<dbReference type="PANTHER" id="PTHR39321:SF3">
    <property type="entry name" value="PHOSPHOPANTETHEINE ADENYLYLTRANSFERASE"/>
    <property type="match status" value="1"/>
</dbReference>
<name>A0A8J2XV76_9BACT</name>
<evidence type="ECO:0000256" key="8">
    <source>
        <dbReference type="ARBA" id="ARBA00022840"/>
    </source>
</evidence>
<sequence length="191" mass="22249">MKIGLYFGSFNPIHHGHLLIAMYILQNTSLQQVWFVVSPQNPLKPAASLLNEYHRLYLVQLAIEGEKELKALDIEFKLPKPSYTVDTLAYLQEKYPTHEFSVIMGSDSFQNLPKWKNADWLLRNYSLYVYKRPEHEHLPNYPGAKDIHILSAPLLPISSTHIRQRIKEGISIRYLVPEAVRLEIERNGYYS</sequence>
<comment type="function">
    <text evidence="1 11">Catalyzes the reversible adenylation of nicotinate mononucleotide (NaMN) to nicotinic acid adenine dinucleotide (NaAD).</text>
</comment>
<dbReference type="Proteomes" id="UP000607559">
    <property type="component" value="Unassembled WGS sequence"/>
</dbReference>
<proteinExistence type="inferred from homology"/>
<comment type="similarity">
    <text evidence="3 11">Belongs to the NadD family.</text>
</comment>
<keyword evidence="9 11" id="KW-0520">NAD</keyword>
<dbReference type="EC" id="2.7.7.18" evidence="11"/>
<dbReference type="Pfam" id="PF01467">
    <property type="entry name" value="CTP_transf_like"/>
    <property type="match status" value="1"/>
</dbReference>
<dbReference type="GO" id="GO:0009435">
    <property type="term" value="P:NAD+ biosynthetic process"/>
    <property type="evidence" value="ECO:0007669"/>
    <property type="project" value="UniProtKB-UniRule"/>
</dbReference>
<evidence type="ECO:0000259" key="12">
    <source>
        <dbReference type="Pfam" id="PF01467"/>
    </source>
</evidence>
<keyword evidence="5 11" id="KW-0808">Transferase</keyword>
<reference evidence="13" key="2">
    <citation type="submission" date="2020-09" db="EMBL/GenBank/DDBJ databases">
        <authorList>
            <person name="Sun Q."/>
            <person name="Zhou Y."/>
        </authorList>
    </citation>
    <scope>NUCLEOTIDE SEQUENCE</scope>
    <source>
        <strain evidence="13">CGMCC 1.15448</strain>
    </source>
</reference>
<dbReference type="InterPro" id="IPR005248">
    <property type="entry name" value="NadD/NMNAT"/>
</dbReference>
<keyword evidence="7 11" id="KW-0547">Nucleotide-binding</keyword>
<gene>
    <name evidence="11 13" type="primary">nadD</name>
    <name evidence="13" type="ORF">GCM10011511_37870</name>
</gene>
<dbReference type="SUPFAM" id="SSF52374">
    <property type="entry name" value="Nucleotidylyl transferase"/>
    <property type="match status" value="1"/>
</dbReference>
<dbReference type="InterPro" id="IPR004821">
    <property type="entry name" value="Cyt_trans-like"/>
</dbReference>
<protein>
    <recommendedName>
        <fullName evidence="11">Probable nicotinate-nucleotide adenylyltransferase</fullName>
        <ecNumber evidence="11">2.7.7.18</ecNumber>
    </recommendedName>
    <alternativeName>
        <fullName evidence="11">Deamido-NAD(+) diphosphorylase</fullName>
    </alternativeName>
    <alternativeName>
        <fullName evidence="11">Deamido-NAD(+) pyrophosphorylase</fullName>
    </alternativeName>
    <alternativeName>
        <fullName evidence="11">Nicotinate mononucleotide adenylyltransferase</fullName>
        <shortName evidence="11">NaMN adenylyltransferase</shortName>
    </alternativeName>
</protein>
<dbReference type="UniPathway" id="UPA00253">
    <property type="reaction ID" value="UER00332"/>
</dbReference>
<organism evidence="13 14">
    <name type="scientific">Puia dinghuensis</name>
    <dbReference type="NCBI Taxonomy" id="1792502"/>
    <lineage>
        <taxon>Bacteria</taxon>
        <taxon>Pseudomonadati</taxon>
        <taxon>Bacteroidota</taxon>
        <taxon>Chitinophagia</taxon>
        <taxon>Chitinophagales</taxon>
        <taxon>Chitinophagaceae</taxon>
        <taxon>Puia</taxon>
    </lineage>
</organism>
<comment type="caution">
    <text evidence="13">The sequence shown here is derived from an EMBL/GenBank/DDBJ whole genome shotgun (WGS) entry which is preliminary data.</text>
</comment>
<dbReference type="InterPro" id="IPR014729">
    <property type="entry name" value="Rossmann-like_a/b/a_fold"/>
</dbReference>
<keyword evidence="14" id="KW-1185">Reference proteome</keyword>
<reference evidence="13" key="1">
    <citation type="journal article" date="2014" name="Int. J. Syst. Evol. Microbiol.">
        <title>Complete genome sequence of Corynebacterium casei LMG S-19264T (=DSM 44701T), isolated from a smear-ripened cheese.</title>
        <authorList>
            <consortium name="US DOE Joint Genome Institute (JGI-PGF)"/>
            <person name="Walter F."/>
            <person name="Albersmeier A."/>
            <person name="Kalinowski J."/>
            <person name="Ruckert C."/>
        </authorList>
    </citation>
    <scope>NUCLEOTIDE SEQUENCE</scope>
    <source>
        <strain evidence="13">CGMCC 1.15448</strain>
    </source>
</reference>
<dbReference type="Gene3D" id="3.40.50.620">
    <property type="entry name" value="HUPs"/>
    <property type="match status" value="1"/>
</dbReference>
<comment type="catalytic activity">
    <reaction evidence="10 11">
        <text>nicotinate beta-D-ribonucleotide + ATP + H(+) = deamido-NAD(+) + diphosphate</text>
        <dbReference type="Rhea" id="RHEA:22860"/>
        <dbReference type="ChEBI" id="CHEBI:15378"/>
        <dbReference type="ChEBI" id="CHEBI:30616"/>
        <dbReference type="ChEBI" id="CHEBI:33019"/>
        <dbReference type="ChEBI" id="CHEBI:57502"/>
        <dbReference type="ChEBI" id="CHEBI:58437"/>
        <dbReference type="EC" id="2.7.7.18"/>
    </reaction>
</comment>
<dbReference type="HAMAP" id="MF_00244">
    <property type="entry name" value="NaMN_adenylyltr"/>
    <property type="match status" value="1"/>
</dbReference>
<dbReference type="PANTHER" id="PTHR39321">
    <property type="entry name" value="NICOTINATE-NUCLEOTIDE ADENYLYLTRANSFERASE-RELATED"/>
    <property type="match status" value="1"/>
</dbReference>
<dbReference type="RefSeq" id="WP_188934603.1">
    <property type="nucleotide sequence ID" value="NZ_BMJC01000004.1"/>
</dbReference>
<comment type="pathway">
    <text evidence="2 11">Cofactor biosynthesis; NAD(+) biosynthesis; deamido-NAD(+) from nicotinate D-ribonucleotide: step 1/1.</text>
</comment>
<keyword evidence="8 11" id="KW-0067">ATP-binding</keyword>